<feature type="region of interest" description="Disordered" evidence="1">
    <location>
        <begin position="28"/>
        <end position="51"/>
    </location>
</feature>
<dbReference type="SUPFAM" id="SSF56235">
    <property type="entry name" value="N-terminal nucleophile aminohydrolases (Ntn hydrolases)"/>
    <property type="match status" value="1"/>
</dbReference>
<feature type="signal peptide" evidence="2">
    <location>
        <begin position="1"/>
        <end position="23"/>
    </location>
</feature>
<dbReference type="Pfam" id="PF01019">
    <property type="entry name" value="G_glu_transpept"/>
    <property type="match status" value="1"/>
</dbReference>
<dbReference type="GO" id="GO:0016740">
    <property type="term" value="F:transferase activity"/>
    <property type="evidence" value="ECO:0007669"/>
    <property type="project" value="UniProtKB-KW"/>
</dbReference>
<sequence>MRITTTLLAGAALLGVNISGPLAAQEAQDAAATTTEEATQGIGPGARPAGADWSRSPVLAPNGMAATAHPLATQVALDILKAGGSAVDAAIAANAALGLMEPTGNGIGGDLFAIVYDPKTDRLYGINGSGRSPSDQTLDQLKSKLGDDATSIPPVGPLPITIPGTVDAWFDLHERFGKLPIADDLASAIRYAREGHPVAPVIAMYLQRSLAAYEARLKRYDFDFDNARATYFLNGAPEAGDIFRNPDLADTLERIARNGRDEFYEGETAQRIVDYLREQGSAFTLEDFAAHDSEWVDVSCVHYRKGYELCELPPNGQGFAALQMVNILKNVDLAQWDRGSPQVLHYITEAKRLAFEDVARYYADPEFASTPEGLLTDAYGRERFAEIDPEKATPAFAPGAPTAPKLEGPGDTTYLTVADKDGMMVSLIQSNYRGMGGGLVADGLGFMFQDRGELFSLDPAHPNAYAPSKRPFHTIIPAFVTKDGKPWMSFGLMGGGMQPQGHVQILVNLVDYGMNLQEAGDAARLMHDGGRQPTDPLEGSPADAYEIDSLGTLFVEPGTPAATIEALRAMGHSVEIETTGIPFGGYQAIVRDPATGAYTGATEMRKDGQASGY</sequence>
<evidence type="ECO:0000313" key="3">
    <source>
        <dbReference type="EMBL" id="MXP10088.1"/>
    </source>
</evidence>
<dbReference type="InterPro" id="IPR043138">
    <property type="entry name" value="GGT_lsub"/>
</dbReference>
<accession>A0A6I4U2E6</accession>
<dbReference type="PANTHER" id="PTHR43881">
    <property type="entry name" value="GAMMA-GLUTAMYLTRANSPEPTIDASE (AFU_ORTHOLOGUE AFUA_4G13580)"/>
    <property type="match status" value="1"/>
</dbReference>
<dbReference type="PRINTS" id="PR01210">
    <property type="entry name" value="GGTRANSPTASE"/>
</dbReference>
<evidence type="ECO:0000256" key="1">
    <source>
        <dbReference type="SAM" id="MobiDB-lite"/>
    </source>
</evidence>
<dbReference type="EMBL" id="WTYR01000001">
    <property type="protein sequence ID" value="MXP10088.1"/>
    <property type="molecule type" value="Genomic_DNA"/>
</dbReference>
<dbReference type="InterPro" id="IPR043137">
    <property type="entry name" value="GGT_ssub_C"/>
</dbReference>
<dbReference type="PANTHER" id="PTHR43881:SF1">
    <property type="entry name" value="GAMMA-GLUTAMYLTRANSPEPTIDASE (AFU_ORTHOLOGUE AFUA_4G13580)"/>
    <property type="match status" value="1"/>
</dbReference>
<dbReference type="InterPro" id="IPR029055">
    <property type="entry name" value="Ntn_hydrolases_N"/>
</dbReference>
<comment type="caution">
    <text evidence="3">The sequence shown here is derived from an EMBL/GenBank/DDBJ whole genome shotgun (WGS) entry which is preliminary data.</text>
</comment>
<organism evidence="3 4">
    <name type="scientific">Alteriqipengyuania halimionae</name>
    <dbReference type="NCBI Taxonomy" id="1926630"/>
    <lineage>
        <taxon>Bacteria</taxon>
        <taxon>Pseudomonadati</taxon>
        <taxon>Pseudomonadota</taxon>
        <taxon>Alphaproteobacteria</taxon>
        <taxon>Sphingomonadales</taxon>
        <taxon>Erythrobacteraceae</taxon>
        <taxon>Alteriqipengyuania</taxon>
    </lineage>
</organism>
<dbReference type="AlphaFoldDB" id="A0A6I4U2E6"/>
<keyword evidence="2" id="KW-0732">Signal</keyword>
<evidence type="ECO:0000256" key="2">
    <source>
        <dbReference type="SAM" id="SignalP"/>
    </source>
</evidence>
<dbReference type="InterPro" id="IPR052896">
    <property type="entry name" value="GGT-like_enzyme"/>
</dbReference>
<feature type="compositionally biased region" description="Low complexity" evidence="1">
    <location>
        <begin position="28"/>
        <end position="40"/>
    </location>
</feature>
<dbReference type="Gene3D" id="3.60.20.40">
    <property type="match status" value="1"/>
</dbReference>
<reference evidence="3 4" key="1">
    <citation type="submission" date="2019-12" db="EMBL/GenBank/DDBJ databases">
        <title>Genomic-based taxomic classification of the family Erythrobacteraceae.</title>
        <authorList>
            <person name="Xu L."/>
        </authorList>
    </citation>
    <scope>NUCLEOTIDE SEQUENCE [LARGE SCALE GENOMIC DNA]</scope>
    <source>
        <strain evidence="3 4">LMG 29519</strain>
    </source>
</reference>
<name>A0A6I4U2E6_9SPHN</name>
<keyword evidence="4" id="KW-1185">Reference proteome</keyword>
<dbReference type="RefSeq" id="WP_160616732.1">
    <property type="nucleotide sequence ID" value="NZ_WTYR01000001.1"/>
</dbReference>
<dbReference type="Proteomes" id="UP000429229">
    <property type="component" value="Unassembled WGS sequence"/>
</dbReference>
<keyword evidence="3" id="KW-0808">Transferase</keyword>
<dbReference type="OrthoDB" id="9781342at2"/>
<evidence type="ECO:0000313" key="4">
    <source>
        <dbReference type="Proteomes" id="UP000429229"/>
    </source>
</evidence>
<proteinExistence type="predicted"/>
<feature type="chain" id="PRO_5026352981" evidence="2">
    <location>
        <begin position="24"/>
        <end position="613"/>
    </location>
</feature>
<gene>
    <name evidence="3" type="ORF">GRI68_07830</name>
</gene>
<protein>
    <submittedName>
        <fullName evidence="3">Gamma-glutamyltransferase</fullName>
    </submittedName>
</protein>
<dbReference type="Gene3D" id="1.10.246.130">
    <property type="match status" value="1"/>
</dbReference>